<accession>A0A368L1W9</accession>
<dbReference type="Proteomes" id="UP000252357">
    <property type="component" value="Unassembled WGS sequence"/>
</dbReference>
<dbReference type="AlphaFoldDB" id="A0A368L1W9"/>
<gene>
    <name evidence="1" type="ORF">DU000_07905</name>
</gene>
<comment type="caution">
    <text evidence="1">The sequence shown here is derived from an EMBL/GenBank/DDBJ whole genome shotgun (WGS) entry which is preliminary data.</text>
</comment>
<evidence type="ECO:0000313" key="1">
    <source>
        <dbReference type="EMBL" id="RCS57380.1"/>
    </source>
</evidence>
<organism evidence="1 2">
    <name type="scientific">Parvibium lacunae</name>
    <dbReference type="NCBI Taxonomy" id="1888893"/>
    <lineage>
        <taxon>Bacteria</taxon>
        <taxon>Pseudomonadati</taxon>
        <taxon>Pseudomonadota</taxon>
        <taxon>Betaproteobacteria</taxon>
        <taxon>Burkholderiales</taxon>
        <taxon>Alcaligenaceae</taxon>
        <taxon>Parvibium</taxon>
    </lineage>
</organism>
<sequence>MFSTPTFQTKNYQIFFDPRSGELAFARKGEEVMHLCGKLDKPEERALFQQDPQDPLSYLQTISR</sequence>
<evidence type="ECO:0000313" key="2">
    <source>
        <dbReference type="Proteomes" id="UP000252357"/>
    </source>
</evidence>
<name>A0A368L1W9_9BURK</name>
<dbReference type="EMBL" id="QPGB01000003">
    <property type="protein sequence ID" value="RCS57380.1"/>
    <property type="molecule type" value="Genomic_DNA"/>
</dbReference>
<reference evidence="1 2" key="1">
    <citation type="journal article" date="2018" name="Int. J. Syst. Evol. Microbiol.">
        <title>Parvibium lacunae gen. nov., sp. nov., a new member of the family Alcaligenaceae isolated from a freshwater pond.</title>
        <authorList>
            <person name="Chen W.M."/>
            <person name="Xie P.B."/>
            <person name="Hsu M.Y."/>
            <person name="Sheu S.Y."/>
        </authorList>
    </citation>
    <scope>NUCLEOTIDE SEQUENCE [LARGE SCALE GENOMIC DNA]</scope>
    <source>
        <strain evidence="1 2">KMB9</strain>
    </source>
</reference>
<protein>
    <submittedName>
        <fullName evidence="1">Uncharacterized protein</fullName>
    </submittedName>
</protein>
<keyword evidence="2" id="KW-1185">Reference proteome</keyword>
<dbReference type="RefSeq" id="WP_205074038.1">
    <property type="nucleotide sequence ID" value="NZ_QPGB01000003.1"/>
</dbReference>
<proteinExistence type="predicted"/>